<evidence type="ECO:0000313" key="1">
    <source>
        <dbReference type="EMBL" id="KAJ8669714.1"/>
    </source>
</evidence>
<gene>
    <name evidence="1" type="ORF">QAD02_000973</name>
</gene>
<sequence>MEEIMKSVNECNSIRYASYRTASKMQVFHKALYMNYVQVELIAGIFDRHRLSVTENSVNLDIHEIEDLLSDIYFAIQKENNLDFDAEYLTQLALRYIRNIFNTGDDGDVPVFSVKVALILISCGRLEEKYGYLFHQLADHNACLSKVALNTLLTNVCKITNMLGENVAYGSHLIRASIENCFSETQGCLGVTEADFAGWLMQEPPLLMWITTLNRMKTAEQIIHHIRCSSCKTTPIRGPRYSCLKCNSYNQCQTCFLYGKTSNKHKLKHPVREYCIKTGSKDLKKIIVGLIQNKFGLCPTRNVDNSLHDCSSANLERTKHFDSMSVRSTIKRRILNDPQKELQSIISHLEEENRQLKLELREISDSRVDKLQQHRVIIESQLERLKILKNYLFAQGSQQPRDLNLVQSTPMVHPVVSRLSALPMAFQLSPITHQTGRRDLKKSDESSANNDTTNKTSDERSISREIFNISEETCVEPSTWIGGHRATFTSHDSGFSQWLNPLDDKNKSEGKVKDDDGSSTHSSGISRDNILPSLQCTDKHSEHSSLQNIQGDLNDILDRLQNMVANDCLLEDTFSSDNNCELKRAATEMEDLLTGLIEGMESRKDKLTSIV</sequence>
<dbReference type="Proteomes" id="UP001239111">
    <property type="component" value="Chromosome 3"/>
</dbReference>
<keyword evidence="2" id="KW-1185">Reference proteome</keyword>
<evidence type="ECO:0000313" key="2">
    <source>
        <dbReference type="Proteomes" id="UP001239111"/>
    </source>
</evidence>
<reference evidence="1" key="1">
    <citation type="submission" date="2023-04" db="EMBL/GenBank/DDBJ databases">
        <title>A chromosome-level genome assembly of the parasitoid wasp Eretmocerus hayati.</title>
        <authorList>
            <person name="Zhong Y."/>
            <person name="Liu S."/>
            <person name="Liu Y."/>
        </authorList>
    </citation>
    <scope>NUCLEOTIDE SEQUENCE</scope>
    <source>
        <strain evidence="1">ZJU_SS_LIU_2023</strain>
    </source>
</reference>
<name>A0ACC2NEP6_9HYME</name>
<comment type="caution">
    <text evidence="1">The sequence shown here is derived from an EMBL/GenBank/DDBJ whole genome shotgun (WGS) entry which is preliminary data.</text>
</comment>
<dbReference type="EMBL" id="CM056743">
    <property type="protein sequence ID" value="KAJ8669714.1"/>
    <property type="molecule type" value="Genomic_DNA"/>
</dbReference>
<protein>
    <submittedName>
        <fullName evidence="1">Uncharacterized protein</fullName>
    </submittedName>
</protein>
<proteinExistence type="predicted"/>
<accession>A0ACC2NEP6</accession>
<organism evidence="1 2">
    <name type="scientific">Eretmocerus hayati</name>
    <dbReference type="NCBI Taxonomy" id="131215"/>
    <lineage>
        <taxon>Eukaryota</taxon>
        <taxon>Metazoa</taxon>
        <taxon>Ecdysozoa</taxon>
        <taxon>Arthropoda</taxon>
        <taxon>Hexapoda</taxon>
        <taxon>Insecta</taxon>
        <taxon>Pterygota</taxon>
        <taxon>Neoptera</taxon>
        <taxon>Endopterygota</taxon>
        <taxon>Hymenoptera</taxon>
        <taxon>Apocrita</taxon>
        <taxon>Proctotrupomorpha</taxon>
        <taxon>Chalcidoidea</taxon>
        <taxon>Aphelinidae</taxon>
        <taxon>Aphelininae</taxon>
        <taxon>Eretmocerus</taxon>
    </lineage>
</organism>